<dbReference type="AlphaFoldDB" id="A0A2H0KG59"/>
<sequence>MTERVNPNDPWQAVEEIILMLKRKGNWQKESRGDRLTVWKGLGRGCWIELRARKYIKEDAGYFFPLMAHFFLEAPTESAIFADKKAPDKESIITFSYQYRGKERVPGKKESYSLLSQFSSVEIPKNLPNEINFTETMQRICQIVGEEINKPAGSPLTPETIKVLKQALYYY</sequence>
<protein>
    <submittedName>
        <fullName evidence="1">Uncharacterized protein</fullName>
    </submittedName>
</protein>
<dbReference type="Proteomes" id="UP000231371">
    <property type="component" value="Unassembled WGS sequence"/>
</dbReference>
<reference evidence="1 2" key="1">
    <citation type="submission" date="2017-09" db="EMBL/GenBank/DDBJ databases">
        <title>Depth-based differentiation of microbial function through sediment-hosted aquifers and enrichment of novel symbionts in the deep terrestrial subsurface.</title>
        <authorList>
            <person name="Probst A.J."/>
            <person name="Ladd B."/>
            <person name="Jarett J.K."/>
            <person name="Geller-Mcgrath D.E."/>
            <person name="Sieber C.M."/>
            <person name="Emerson J.B."/>
            <person name="Anantharaman K."/>
            <person name="Thomas B.C."/>
            <person name="Malmstrom R."/>
            <person name="Stieglmeier M."/>
            <person name="Klingl A."/>
            <person name="Woyke T."/>
            <person name="Ryan C.M."/>
            <person name="Banfield J.F."/>
        </authorList>
    </citation>
    <scope>NUCLEOTIDE SEQUENCE [LARGE SCALE GENOMIC DNA]</scope>
    <source>
        <strain evidence="1">CG11_big_fil_rev_8_21_14_0_20_40_12</strain>
    </source>
</reference>
<organism evidence="1 2">
    <name type="scientific">Candidatus Shapirobacteria bacterium CG11_big_fil_rev_8_21_14_0_20_40_12</name>
    <dbReference type="NCBI Taxonomy" id="1974889"/>
    <lineage>
        <taxon>Bacteria</taxon>
        <taxon>Candidatus Shapironibacteriota</taxon>
    </lineage>
</organism>
<comment type="caution">
    <text evidence="1">The sequence shown here is derived from an EMBL/GenBank/DDBJ whole genome shotgun (WGS) entry which is preliminary data.</text>
</comment>
<evidence type="ECO:0000313" key="2">
    <source>
        <dbReference type="Proteomes" id="UP000231371"/>
    </source>
</evidence>
<evidence type="ECO:0000313" key="1">
    <source>
        <dbReference type="EMBL" id="PIQ70232.1"/>
    </source>
</evidence>
<accession>A0A2H0KG59</accession>
<gene>
    <name evidence="1" type="ORF">COV89_01695</name>
</gene>
<proteinExistence type="predicted"/>
<name>A0A2H0KG59_9BACT</name>
<dbReference type="EMBL" id="PCVI01000026">
    <property type="protein sequence ID" value="PIQ70232.1"/>
    <property type="molecule type" value="Genomic_DNA"/>
</dbReference>